<dbReference type="Proteomes" id="UP000605970">
    <property type="component" value="Unassembled WGS sequence"/>
</dbReference>
<dbReference type="SUPFAM" id="SSF52210">
    <property type="entry name" value="Succinyl-CoA synthetase domains"/>
    <property type="match status" value="1"/>
</dbReference>
<keyword evidence="10" id="KW-0067">ATP-binding</keyword>
<comment type="similarity">
    <text evidence="3">In the N-terminal section; belongs to the succinate/malate CoA ligase beta subunit family.</text>
</comment>
<dbReference type="GO" id="GO:0005524">
    <property type="term" value="F:ATP binding"/>
    <property type="evidence" value="ECO:0007669"/>
    <property type="project" value="UniProtKB-KW"/>
</dbReference>
<feature type="region of interest" description="Disordered" evidence="12">
    <location>
        <begin position="214"/>
        <end position="236"/>
    </location>
</feature>
<dbReference type="EC" id="2.3.3.8" evidence="4"/>
<keyword evidence="15" id="KW-1185">Reference proteome</keyword>
<evidence type="ECO:0000256" key="4">
    <source>
        <dbReference type="ARBA" id="ARBA00012639"/>
    </source>
</evidence>
<evidence type="ECO:0000259" key="13">
    <source>
        <dbReference type="Pfam" id="PF16114"/>
    </source>
</evidence>
<keyword evidence="11" id="KW-0443">Lipid metabolism</keyword>
<dbReference type="OrthoDB" id="5816339at2759"/>
<keyword evidence="7" id="KW-0597">Phosphoprotein</keyword>
<dbReference type="InterPro" id="IPR016102">
    <property type="entry name" value="Succinyl-CoA_synth-like"/>
</dbReference>
<keyword evidence="8" id="KW-0808">Transferase</keyword>
<proteinExistence type="inferred from homology"/>
<dbReference type="GO" id="GO:0006629">
    <property type="term" value="P:lipid metabolic process"/>
    <property type="evidence" value="ECO:0007669"/>
    <property type="project" value="UniProtKB-KW"/>
</dbReference>
<dbReference type="GO" id="GO:0005737">
    <property type="term" value="C:cytoplasm"/>
    <property type="evidence" value="ECO:0007669"/>
    <property type="project" value="UniProtKB-SubCell"/>
</dbReference>
<feature type="domain" description="ATP-citrate synthase citrate-binding" evidence="13">
    <location>
        <begin position="16"/>
        <end position="194"/>
    </location>
</feature>
<gene>
    <name evidence="14" type="ORF">Mgra_00009983</name>
</gene>
<evidence type="ECO:0000256" key="7">
    <source>
        <dbReference type="ARBA" id="ARBA00022553"/>
    </source>
</evidence>
<evidence type="ECO:0000313" key="14">
    <source>
        <dbReference type="EMBL" id="KAF7624745.1"/>
    </source>
</evidence>
<feature type="compositionally biased region" description="Low complexity" evidence="12">
    <location>
        <begin position="223"/>
        <end position="232"/>
    </location>
</feature>
<dbReference type="InterPro" id="IPR017866">
    <property type="entry name" value="Succ-CoA_synthase_bsu_CS"/>
</dbReference>
<keyword evidence="9" id="KW-0547">Nucleotide-binding</keyword>
<dbReference type="AlphaFoldDB" id="A0A8S9ZB42"/>
<evidence type="ECO:0000256" key="12">
    <source>
        <dbReference type="SAM" id="MobiDB-lite"/>
    </source>
</evidence>
<name>A0A8S9ZB42_9BILA</name>
<sequence>MEKKLNFLRRLGEILLKEEKYIAELDAKTGASLKLTILNRSGRIWTMVAGGGASVVFTDTICDLNGASELANYGEYSGDPSESQTFEYAKTILSIMTEGNPHPKGKVLIIGGSIANFTNVAATFKNVNKGIINAIETFAEKLRTHKVVIFVRRGGPNYQGGLRKFKGSSLRLDIPIHVFGPETHMTSIVGAALGVKPIPEASLAPHTTGQFLLTPGHVDKSESSTSQTQRSDSSTKKIRQMVVYEIVK</sequence>
<evidence type="ECO:0000313" key="15">
    <source>
        <dbReference type="Proteomes" id="UP000605970"/>
    </source>
</evidence>
<reference evidence="14" key="1">
    <citation type="journal article" date="2020" name="Ecol. Evol.">
        <title>Genome structure and content of the rice root-knot nematode (Meloidogyne graminicola).</title>
        <authorList>
            <person name="Phan N.T."/>
            <person name="Danchin E.G.J."/>
            <person name="Klopp C."/>
            <person name="Perfus-Barbeoch L."/>
            <person name="Kozlowski D.K."/>
            <person name="Koutsovoulos G.D."/>
            <person name="Lopez-Roques C."/>
            <person name="Bouchez O."/>
            <person name="Zahm M."/>
            <person name="Besnard G."/>
            <person name="Bellafiore S."/>
        </authorList>
    </citation>
    <scope>NUCLEOTIDE SEQUENCE</scope>
    <source>
        <strain evidence="14">VN-18</strain>
    </source>
</reference>
<dbReference type="GO" id="GO:0003878">
    <property type="term" value="F:ATP citrate synthase activity"/>
    <property type="evidence" value="ECO:0007669"/>
    <property type="project" value="UniProtKB-EC"/>
</dbReference>
<evidence type="ECO:0000256" key="10">
    <source>
        <dbReference type="ARBA" id="ARBA00022840"/>
    </source>
</evidence>
<protein>
    <recommendedName>
        <fullName evidence="4">ATP citrate synthase</fullName>
        <ecNumber evidence="4">2.3.3.8</ecNumber>
    </recommendedName>
</protein>
<dbReference type="Gene3D" id="3.40.50.261">
    <property type="entry name" value="Succinyl-CoA synthetase domains"/>
    <property type="match status" value="1"/>
</dbReference>
<accession>A0A8S9ZB42</accession>
<evidence type="ECO:0000256" key="6">
    <source>
        <dbReference type="ARBA" id="ARBA00022516"/>
    </source>
</evidence>
<comment type="caution">
    <text evidence="14">The sequence shown here is derived from an EMBL/GenBank/DDBJ whole genome shotgun (WGS) entry which is preliminary data.</text>
</comment>
<keyword evidence="5" id="KW-0963">Cytoplasm</keyword>
<evidence type="ECO:0000256" key="2">
    <source>
        <dbReference type="ARBA" id="ARBA00005899"/>
    </source>
</evidence>
<keyword evidence="6" id="KW-0444">Lipid biosynthesis</keyword>
<organism evidence="14 15">
    <name type="scientific">Meloidogyne graminicola</name>
    <dbReference type="NCBI Taxonomy" id="189291"/>
    <lineage>
        <taxon>Eukaryota</taxon>
        <taxon>Metazoa</taxon>
        <taxon>Ecdysozoa</taxon>
        <taxon>Nematoda</taxon>
        <taxon>Chromadorea</taxon>
        <taxon>Rhabditida</taxon>
        <taxon>Tylenchina</taxon>
        <taxon>Tylenchomorpha</taxon>
        <taxon>Tylenchoidea</taxon>
        <taxon>Meloidogynidae</taxon>
        <taxon>Meloidogyninae</taxon>
        <taxon>Meloidogyne</taxon>
    </lineage>
</organism>
<dbReference type="PROSITE" id="PS01217">
    <property type="entry name" value="SUCCINYL_COA_LIG_3"/>
    <property type="match status" value="1"/>
</dbReference>
<evidence type="ECO:0000256" key="1">
    <source>
        <dbReference type="ARBA" id="ARBA00004496"/>
    </source>
</evidence>
<evidence type="ECO:0000256" key="9">
    <source>
        <dbReference type="ARBA" id="ARBA00022741"/>
    </source>
</evidence>
<dbReference type="FunFam" id="3.40.50.261:FF:000004">
    <property type="entry name" value="ATP-citrate synthase subunit"/>
    <property type="match status" value="1"/>
</dbReference>
<dbReference type="EMBL" id="JABEBT010000204">
    <property type="protein sequence ID" value="KAF7624745.1"/>
    <property type="molecule type" value="Genomic_DNA"/>
</dbReference>
<dbReference type="Pfam" id="PF16114">
    <property type="entry name" value="Citrate_bind"/>
    <property type="match status" value="1"/>
</dbReference>
<evidence type="ECO:0000256" key="5">
    <source>
        <dbReference type="ARBA" id="ARBA00022490"/>
    </source>
</evidence>
<evidence type="ECO:0000256" key="11">
    <source>
        <dbReference type="ARBA" id="ARBA00023098"/>
    </source>
</evidence>
<comment type="subcellular location">
    <subcellularLocation>
        <location evidence="1">Cytoplasm</location>
    </subcellularLocation>
</comment>
<comment type="similarity">
    <text evidence="2">In the C-terminal section; belongs to the succinate/malate CoA ligase alpha subunit family.</text>
</comment>
<evidence type="ECO:0000256" key="3">
    <source>
        <dbReference type="ARBA" id="ARBA00010719"/>
    </source>
</evidence>
<evidence type="ECO:0000256" key="8">
    <source>
        <dbReference type="ARBA" id="ARBA00022679"/>
    </source>
</evidence>
<dbReference type="InterPro" id="IPR032263">
    <property type="entry name" value="Citrate-bd"/>
</dbReference>